<evidence type="ECO:0000313" key="2">
    <source>
        <dbReference type="Proteomes" id="UP001057402"/>
    </source>
</evidence>
<sequence>MAASPPPPLHPHLILTSLSSFLFLSTLFLSSTKTSSALTPNSPLNTNIPSLPSFCQALPYPDACLRSSKLSISITIGPTVLSSLLHSLQSAISEATKLSSLLLRANPYTVLERQRGTIQDCRDLHQITLSALRRSVSSLQSGDAKRLPDARAYLAAALTNRATCLEGLDIAAGPLKPALIEYIASTYQYVSNSLSMIRKPNPPNGLRPTKGRRLLEFPEWMPARDRRILQGGEGYDPGQLITVANDGSGNFSTISDAINFAPNNSNDRIFIYVVEGVYSENVEIPSYKTNIMLLGDGAGLTIVTGNRSVADGWTTFRSATVAVSGEGFLARDITFENTAGPKKEMDYYDAYNFTVSEFITADEWLGYTSVPYDDGI</sequence>
<dbReference type="EMBL" id="CM042882">
    <property type="protein sequence ID" value="KAI4379601.1"/>
    <property type="molecule type" value="Genomic_DNA"/>
</dbReference>
<reference evidence="2" key="1">
    <citation type="journal article" date="2023" name="Front. Plant Sci.">
        <title>Chromosomal-level genome assembly of Melastoma candidum provides insights into trichome evolution.</title>
        <authorList>
            <person name="Zhong Y."/>
            <person name="Wu W."/>
            <person name="Sun C."/>
            <person name="Zou P."/>
            <person name="Liu Y."/>
            <person name="Dai S."/>
            <person name="Zhou R."/>
        </authorList>
    </citation>
    <scope>NUCLEOTIDE SEQUENCE [LARGE SCALE GENOMIC DNA]</scope>
</reference>
<gene>
    <name evidence="1" type="ORF">MLD38_005879</name>
</gene>
<protein>
    <submittedName>
        <fullName evidence="1">Uncharacterized protein</fullName>
    </submittedName>
</protein>
<organism evidence="1 2">
    <name type="scientific">Melastoma candidum</name>
    <dbReference type="NCBI Taxonomy" id="119954"/>
    <lineage>
        <taxon>Eukaryota</taxon>
        <taxon>Viridiplantae</taxon>
        <taxon>Streptophyta</taxon>
        <taxon>Embryophyta</taxon>
        <taxon>Tracheophyta</taxon>
        <taxon>Spermatophyta</taxon>
        <taxon>Magnoliopsida</taxon>
        <taxon>eudicotyledons</taxon>
        <taxon>Gunneridae</taxon>
        <taxon>Pentapetalae</taxon>
        <taxon>rosids</taxon>
        <taxon>malvids</taxon>
        <taxon>Myrtales</taxon>
        <taxon>Melastomataceae</taxon>
        <taxon>Melastomatoideae</taxon>
        <taxon>Melastomateae</taxon>
        <taxon>Melastoma</taxon>
    </lineage>
</organism>
<name>A0ACB9RN16_9MYRT</name>
<accession>A0ACB9RN16</accession>
<keyword evidence="2" id="KW-1185">Reference proteome</keyword>
<proteinExistence type="predicted"/>
<evidence type="ECO:0000313" key="1">
    <source>
        <dbReference type="EMBL" id="KAI4379601.1"/>
    </source>
</evidence>
<dbReference type="Proteomes" id="UP001057402">
    <property type="component" value="Chromosome 3"/>
</dbReference>
<comment type="caution">
    <text evidence="1">The sequence shown here is derived from an EMBL/GenBank/DDBJ whole genome shotgun (WGS) entry which is preliminary data.</text>
</comment>